<gene>
    <name evidence="1" type="ORF">EGK74_01835</name>
</gene>
<keyword evidence="2" id="KW-1185">Reference proteome</keyword>
<dbReference type="EMBL" id="RPFL01000002">
    <property type="protein sequence ID" value="RPD90516.1"/>
    <property type="molecule type" value="Genomic_DNA"/>
</dbReference>
<evidence type="ECO:0008006" key="3">
    <source>
        <dbReference type="Google" id="ProtNLM"/>
    </source>
</evidence>
<name>A0A3N4NAF5_9NEIS</name>
<evidence type="ECO:0000313" key="1">
    <source>
        <dbReference type="EMBL" id="RPD90516.1"/>
    </source>
</evidence>
<protein>
    <recommendedName>
        <fullName evidence="3">Phage tail protein</fullName>
    </recommendedName>
</protein>
<accession>A0A3N4NAF5</accession>
<dbReference type="AlphaFoldDB" id="A0A3N4NAF5"/>
<dbReference type="Gene3D" id="4.10.410.40">
    <property type="match status" value="1"/>
</dbReference>
<sequence length="168" mass="17843">MAVFYWSLLMSIKTQGTHIYFVDNITTPTTPKLVKLDCPTGVSGVGSGQKSQINNTCLDATESEQYLAGLAAPSALSVPYNFDPSKASHQVLNKLKDSGEVIEWMICLSDGTAAPTLASKSMAAPAGRTSVKFSAYVAENVIEVATNDVVKGTASLQRSGSEVWTYKG</sequence>
<dbReference type="Proteomes" id="UP000272412">
    <property type="component" value="Unassembled WGS sequence"/>
</dbReference>
<proteinExistence type="predicted"/>
<dbReference type="InterPro" id="IPR032495">
    <property type="entry name" value="Phage_TTP_11"/>
</dbReference>
<dbReference type="Pfam" id="PF16460">
    <property type="entry name" value="Phage_TTP_11"/>
    <property type="match status" value="1"/>
</dbReference>
<reference evidence="1 2" key="1">
    <citation type="submission" date="2018-11" db="EMBL/GenBank/DDBJ databases">
        <title>Neisseria weixii sp. nov. isolated from the rectal contents of plateau pika (Ochotona cruzoniae).</title>
        <authorList>
            <person name="Zhang G."/>
        </authorList>
    </citation>
    <scope>NUCLEOTIDE SEQUENCE [LARGE SCALE GENOMIC DNA]</scope>
    <source>
        <strain evidence="1 2">10009</strain>
    </source>
</reference>
<organism evidence="1 2">
    <name type="scientific">Neisseria weixii</name>
    <dbReference type="NCBI Taxonomy" id="1853276"/>
    <lineage>
        <taxon>Bacteria</taxon>
        <taxon>Pseudomonadati</taxon>
        <taxon>Pseudomonadota</taxon>
        <taxon>Betaproteobacteria</taxon>
        <taxon>Neisseriales</taxon>
        <taxon>Neisseriaceae</taxon>
        <taxon>Neisseria</taxon>
    </lineage>
</organism>
<comment type="caution">
    <text evidence="1">The sequence shown here is derived from an EMBL/GenBank/DDBJ whole genome shotgun (WGS) entry which is preliminary data.</text>
</comment>
<evidence type="ECO:0000313" key="2">
    <source>
        <dbReference type="Proteomes" id="UP000272412"/>
    </source>
</evidence>